<evidence type="ECO:0000313" key="3">
    <source>
        <dbReference type="Proteomes" id="UP000234275"/>
    </source>
</evidence>
<organism evidence="2 3">
    <name type="scientific">Aspergillus steynii IBT 23096</name>
    <dbReference type="NCBI Taxonomy" id="1392250"/>
    <lineage>
        <taxon>Eukaryota</taxon>
        <taxon>Fungi</taxon>
        <taxon>Dikarya</taxon>
        <taxon>Ascomycota</taxon>
        <taxon>Pezizomycotina</taxon>
        <taxon>Eurotiomycetes</taxon>
        <taxon>Eurotiomycetidae</taxon>
        <taxon>Eurotiales</taxon>
        <taxon>Aspergillaceae</taxon>
        <taxon>Aspergillus</taxon>
        <taxon>Aspergillus subgen. Circumdati</taxon>
    </lineage>
</organism>
<protein>
    <submittedName>
        <fullName evidence="2">Uncharacterized protein</fullName>
    </submittedName>
</protein>
<dbReference type="RefSeq" id="XP_024701819.1">
    <property type="nucleotide sequence ID" value="XM_024849561.1"/>
</dbReference>
<feature type="chain" id="PRO_5014153174" evidence="1">
    <location>
        <begin position="23"/>
        <end position="183"/>
    </location>
</feature>
<dbReference type="EMBL" id="MSFO01000006">
    <property type="protein sequence ID" value="PLB46517.1"/>
    <property type="molecule type" value="Genomic_DNA"/>
</dbReference>
<keyword evidence="3" id="KW-1185">Reference proteome</keyword>
<dbReference type="GeneID" id="36557260"/>
<dbReference type="AlphaFoldDB" id="A0A2I2G0V6"/>
<reference evidence="2 3" key="1">
    <citation type="submission" date="2016-12" db="EMBL/GenBank/DDBJ databases">
        <title>The genomes of Aspergillus section Nigri reveals drivers in fungal speciation.</title>
        <authorList>
            <consortium name="DOE Joint Genome Institute"/>
            <person name="Vesth T.C."/>
            <person name="Nybo J."/>
            <person name="Theobald S."/>
            <person name="Brandl J."/>
            <person name="Frisvad J.C."/>
            <person name="Nielsen K.F."/>
            <person name="Lyhne E.K."/>
            <person name="Kogle M.E."/>
            <person name="Kuo A."/>
            <person name="Riley R."/>
            <person name="Clum A."/>
            <person name="Nolan M."/>
            <person name="Lipzen A."/>
            <person name="Salamov A."/>
            <person name="Henrissat B."/>
            <person name="Wiebenga A."/>
            <person name="De Vries R.P."/>
            <person name="Grigoriev I.V."/>
            <person name="Mortensen U.H."/>
            <person name="Andersen M.R."/>
            <person name="Baker S.E."/>
        </authorList>
    </citation>
    <scope>NUCLEOTIDE SEQUENCE [LARGE SCALE GENOMIC DNA]</scope>
    <source>
        <strain evidence="2 3">IBT 23096</strain>
    </source>
</reference>
<name>A0A2I2G0V6_9EURO</name>
<dbReference type="VEuPathDB" id="FungiDB:P170DRAFT_438279"/>
<dbReference type="Proteomes" id="UP000234275">
    <property type="component" value="Unassembled WGS sequence"/>
</dbReference>
<sequence length="183" mass="20493">MHLFTTVTTALTALSFLSHAAAYKWDKKAAEFGAGKDWFSDIMPPPEGSWGKLLVDENEQCYIVLNEVYDCKGRSEPFATYNATTGYCDAYDGAEPMTTPICGGYLWFFRHAQQNAFVQSTHGEYNLTGGELFMKSHRYEVNLVPYRLSKAGCGFSPVYKDGEFQHLDQPCGLVRKPVGKWSG</sequence>
<gene>
    <name evidence="2" type="ORF">P170DRAFT_438279</name>
</gene>
<dbReference type="OrthoDB" id="4411815at2759"/>
<evidence type="ECO:0000256" key="1">
    <source>
        <dbReference type="SAM" id="SignalP"/>
    </source>
</evidence>
<feature type="signal peptide" evidence="1">
    <location>
        <begin position="1"/>
        <end position="22"/>
    </location>
</feature>
<proteinExistence type="predicted"/>
<comment type="caution">
    <text evidence="2">The sequence shown here is derived from an EMBL/GenBank/DDBJ whole genome shotgun (WGS) entry which is preliminary data.</text>
</comment>
<accession>A0A2I2G0V6</accession>
<keyword evidence="1" id="KW-0732">Signal</keyword>
<evidence type="ECO:0000313" key="2">
    <source>
        <dbReference type="EMBL" id="PLB46517.1"/>
    </source>
</evidence>